<dbReference type="GO" id="GO:0097367">
    <property type="term" value="F:carbohydrate derivative binding"/>
    <property type="evidence" value="ECO:0007669"/>
    <property type="project" value="InterPro"/>
</dbReference>
<dbReference type="Pfam" id="PF01418">
    <property type="entry name" value="HTH_6"/>
    <property type="match status" value="1"/>
</dbReference>
<gene>
    <name evidence="6" type="ORF">BFS35_009390</name>
</gene>
<evidence type="ECO:0000259" key="4">
    <source>
        <dbReference type="PROSITE" id="PS51071"/>
    </source>
</evidence>
<dbReference type="InterPro" id="IPR035472">
    <property type="entry name" value="RpiR-like_SIS"/>
</dbReference>
<name>A0A395GAG3_9STAP</name>
<dbReference type="RefSeq" id="WP_099581319.1">
    <property type="nucleotide sequence ID" value="NZ_MJBI02000003.1"/>
</dbReference>
<reference evidence="6 7" key="1">
    <citation type="journal article" date="2018" name="Front. Microbiol.">
        <title>Description and Comparative Genomics of Macrococcus caseolyticus subsp. hominis subsp. nov., Macrococcus goetzii sp. nov., Macrococcus epidermidis sp. nov., and Macrococcus bohemicus sp. nov., Novel Macrococci From Human Clinical Material With Virulence Potential and Suspected Uptake of Foreign DNA by Natural Transformation.</title>
        <authorList>
            <person name="Maslanova I."/>
            <person name="Wertheimer Z."/>
            <person name="Sedlacek I."/>
            <person name="Svec P."/>
            <person name="Indrakova A."/>
            <person name="Kovarovic V."/>
            <person name="Schumann P."/>
            <person name="Sproer C."/>
            <person name="Kralova S."/>
            <person name="Sedo O."/>
            <person name="Kristofova L."/>
            <person name="Vrbovska V."/>
            <person name="Fuzik T."/>
            <person name="Petras P."/>
            <person name="Zdrahal Z."/>
            <person name="Ruzickova V."/>
            <person name="Doskar J."/>
            <person name="Pantucek R."/>
        </authorList>
    </citation>
    <scope>NUCLEOTIDE SEQUENCE [LARGE SCALE GENOMIC DNA]</scope>
    <source>
        <strain evidence="6 7">CCM 4927</strain>
    </source>
</reference>
<dbReference type="PROSITE" id="PS51464">
    <property type="entry name" value="SIS"/>
    <property type="match status" value="1"/>
</dbReference>
<proteinExistence type="predicted"/>
<dbReference type="GO" id="GO:0003700">
    <property type="term" value="F:DNA-binding transcription factor activity"/>
    <property type="evidence" value="ECO:0007669"/>
    <property type="project" value="InterPro"/>
</dbReference>
<feature type="domain" description="HTH rpiR-type" evidence="4">
    <location>
        <begin position="1"/>
        <end position="77"/>
    </location>
</feature>
<dbReference type="GO" id="GO:0003677">
    <property type="term" value="F:DNA binding"/>
    <property type="evidence" value="ECO:0007669"/>
    <property type="project" value="UniProtKB-KW"/>
</dbReference>
<accession>A0A395GAG3</accession>
<protein>
    <submittedName>
        <fullName evidence="6">MurR/RpiR family transcriptional regulator</fullName>
    </submittedName>
</protein>
<dbReference type="Gene3D" id="1.10.10.10">
    <property type="entry name" value="Winged helix-like DNA-binding domain superfamily/Winged helix DNA-binding domain"/>
    <property type="match status" value="1"/>
</dbReference>
<keyword evidence="3" id="KW-0804">Transcription</keyword>
<evidence type="ECO:0000256" key="3">
    <source>
        <dbReference type="ARBA" id="ARBA00023163"/>
    </source>
</evidence>
<dbReference type="InterPro" id="IPR036388">
    <property type="entry name" value="WH-like_DNA-bd_sf"/>
</dbReference>
<dbReference type="PANTHER" id="PTHR30514:SF10">
    <property type="entry name" value="MURR_RPIR FAMILY TRANSCRIPTIONAL REGULATOR"/>
    <property type="match status" value="1"/>
</dbReference>
<evidence type="ECO:0000313" key="6">
    <source>
        <dbReference type="EMBL" id="RAI80643.1"/>
    </source>
</evidence>
<organism evidence="6 7">
    <name type="scientific">Macrococcoides goetzii</name>
    <dbReference type="NCBI Taxonomy" id="1891097"/>
    <lineage>
        <taxon>Bacteria</taxon>
        <taxon>Bacillati</taxon>
        <taxon>Bacillota</taxon>
        <taxon>Bacilli</taxon>
        <taxon>Bacillales</taxon>
        <taxon>Staphylococcaceae</taxon>
        <taxon>Macrococcoides</taxon>
    </lineage>
</organism>
<dbReference type="SUPFAM" id="SSF53697">
    <property type="entry name" value="SIS domain"/>
    <property type="match status" value="1"/>
</dbReference>
<evidence type="ECO:0000313" key="7">
    <source>
        <dbReference type="Proteomes" id="UP000229523"/>
    </source>
</evidence>
<dbReference type="EMBL" id="MJBI02000003">
    <property type="protein sequence ID" value="RAI80643.1"/>
    <property type="molecule type" value="Genomic_DNA"/>
</dbReference>
<dbReference type="InterPro" id="IPR046348">
    <property type="entry name" value="SIS_dom_sf"/>
</dbReference>
<keyword evidence="7" id="KW-1185">Reference proteome</keyword>
<keyword evidence="2" id="KW-0238">DNA-binding</keyword>
<dbReference type="InterPro" id="IPR001347">
    <property type="entry name" value="SIS_dom"/>
</dbReference>
<evidence type="ECO:0000259" key="5">
    <source>
        <dbReference type="PROSITE" id="PS51464"/>
    </source>
</evidence>
<dbReference type="GO" id="GO:1901135">
    <property type="term" value="P:carbohydrate derivative metabolic process"/>
    <property type="evidence" value="ECO:0007669"/>
    <property type="project" value="InterPro"/>
</dbReference>
<dbReference type="InterPro" id="IPR000281">
    <property type="entry name" value="HTH_RpiR"/>
</dbReference>
<dbReference type="Gene3D" id="3.40.50.10490">
    <property type="entry name" value="Glucose-6-phosphate isomerase like protein, domain 1"/>
    <property type="match status" value="1"/>
</dbReference>
<dbReference type="InterPro" id="IPR047640">
    <property type="entry name" value="RpiR-like"/>
</dbReference>
<dbReference type="InterPro" id="IPR009057">
    <property type="entry name" value="Homeodomain-like_sf"/>
</dbReference>
<dbReference type="AlphaFoldDB" id="A0A395GAG3"/>
<keyword evidence="1" id="KW-0805">Transcription regulation</keyword>
<dbReference type="CDD" id="cd05013">
    <property type="entry name" value="SIS_RpiR"/>
    <property type="match status" value="1"/>
</dbReference>
<sequence length="280" mass="31719">MNPLMYIKEHLNELTKQEQRVANYVVDNPVEAVQLNAKQIGDITSTSSATVIRFVKKMNYKGFNEFKVNISRHIPDEDISVFKKIEKDETIASLKNKLLSRAQYSMEMTSKLLDETDIESLVSAIEEAKCIIVYGIGASYLVAQDFYQKFLRLGINVQCILDTHLISGNIATHKDNTLFIGISSGGQSEEIQKLLKMSKHYNAKTAIITSNAESAFKDYSDIMVLHDASTEESLRYAATSSLMSQLFTIDVIFYTYLVRHYDSNMKMINDTKKAVSLFKC</sequence>
<comment type="caution">
    <text evidence="6">The sequence shown here is derived from an EMBL/GenBank/DDBJ whole genome shotgun (WGS) entry which is preliminary data.</text>
</comment>
<dbReference type="SUPFAM" id="SSF46689">
    <property type="entry name" value="Homeodomain-like"/>
    <property type="match status" value="1"/>
</dbReference>
<evidence type="ECO:0000256" key="2">
    <source>
        <dbReference type="ARBA" id="ARBA00023125"/>
    </source>
</evidence>
<feature type="domain" description="SIS" evidence="5">
    <location>
        <begin position="121"/>
        <end position="262"/>
    </location>
</feature>
<evidence type="ECO:0000256" key="1">
    <source>
        <dbReference type="ARBA" id="ARBA00023015"/>
    </source>
</evidence>
<dbReference type="PANTHER" id="PTHR30514">
    <property type="entry name" value="GLUCOKINASE"/>
    <property type="match status" value="1"/>
</dbReference>
<dbReference type="Proteomes" id="UP000229523">
    <property type="component" value="Unassembled WGS sequence"/>
</dbReference>
<dbReference type="Pfam" id="PF01380">
    <property type="entry name" value="SIS"/>
    <property type="match status" value="1"/>
</dbReference>
<dbReference type="PROSITE" id="PS51071">
    <property type="entry name" value="HTH_RPIR"/>
    <property type="match status" value="1"/>
</dbReference>